<dbReference type="InterPro" id="IPR036576">
    <property type="entry name" value="WRKY_dom_sf"/>
</dbReference>
<accession>A0A142CCY4</accession>
<feature type="compositionally biased region" description="Basic and acidic residues" evidence="7">
    <location>
        <begin position="282"/>
        <end position="291"/>
    </location>
</feature>
<feature type="region of interest" description="Disordered" evidence="7">
    <location>
        <begin position="131"/>
        <end position="167"/>
    </location>
</feature>
<evidence type="ECO:0000256" key="2">
    <source>
        <dbReference type="ARBA" id="ARBA00023015"/>
    </source>
</evidence>
<keyword evidence="5" id="KW-0539">Nucleus</keyword>
<dbReference type="SUPFAM" id="SSF118290">
    <property type="entry name" value="WRKY DNA-binding domain"/>
    <property type="match status" value="1"/>
</dbReference>
<feature type="compositionally biased region" description="Basic residues" evidence="7">
    <location>
        <begin position="158"/>
        <end position="167"/>
    </location>
</feature>
<evidence type="ECO:0000256" key="6">
    <source>
        <dbReference type="ARBA" id="ARBA00060761"/>
    </source>
</evidence>
<dbReference type="AlphaFoldDB" id="A0A142CCY4"/>
<dbReference type="PROSITE" id="PS50811">
    <property type="entry name" value="WRKY"/>
    <property type="match status" value="1"/>
</dbReference>
<feature type="compositionally biased region" description="Polar residues" evidence="7">
    <location>
        <begin position="260"/>
        <end position="269"/>
    </location>
</feature>
<evidence type="ECO:0000256" key="7">
    <source>
        <dbReference type="SAM" id="MobiDB-lite"/>
    </source>
</evidence>
<sequence>MDDDWDLHAVVRGCSAITTPSSSSSTAVRNTNSAAAPATTTTSCGQVLSTSQQEYGLYSFSTYFQYLSEPRRASFVQELHDVYRPFFPKSQESSQIVFSPQSLPISPLSVLGGLQDLPSEQQQIMKQLPQQTQLRQNQQPFSVANVSKPSVSHNPSPRSKRRKNHLKRVCHVPAENLTSDMWSWRKYGQKPIKGSPYPRGYYRCSTSKGCMARKQVERNRSDPGMFIVTYTGEHNHPMPTHRNSLAGSTRQKPVEALSSDGPNKSSRSPEMSPAASLSPATEKLDSSREELAEAEDEDDDFSVSNMALDDDFFVGLEDFTAPDAGDYISGHFPSKVEFPWLSNSATTIAGGG</sequence>
<keyword evidence="4" id="KW-0804">Transcription</keyword>
<dbReference type="GO" id="GO:0003700">
    <property type="term" value="F:DNA-binding transcription factor activity"/>
    <property type="evidence" value="ECO:0007669"/>
    <property type="project" value="InterPro"/>
</dbReference>
<evidence type="ECO:0000256" key="4">
    <source>
        <dbReference type="ARBA" id="ARBA00023163"/>
    </source>
</evidence>
<dbReference type="PANTHER" id="PTHR32096">
    <property type="entry name" value="WRKY TRANSCRIPTION FACTOR 30-RELATED-RELATED"/>
    <property type="match status" value="1"/>
</dbReference>
<keyword evidence="2" id="KW-0805">Transcription regulation</keyword>
<evidence type="ECO:0000259" key="8">
    <source>
        <dbReference type="PROSITE" id="PS50811"/>
    </source>
</evidence>
<dbReference type="InterPro" id="IPR003657">
    <property type="entry name" value="WRKY_dom"/>
</dbReference>
<feature type="domain" description="WRKY" evidence="8">
    <location>
        <begin position="173"/>
        <end position="239"/>
    </location>
</feature>
<dbReference type="PANTHER" id="PTHR32096:SF155">
    <property type="entry name" value="WRKY TRANSCRIPTION FACTOR 22-LIKE"/>
    <property type="match status" value="1"/>
</dbReference>
<feature type="compositionally biased region" description="Acidic residues" evidence="7">
    <location>
        <begin position="292"/>
        <end position="301"/>
    </location>
</feature>
<dbReference type="FunFam" id="2.20.25.80:FF:000007">
    <property type="entry name" value="WRKY transcription factor 22"/>
    <property type="match status" value="1"/>
</dbReference>
<proteinExistence type="evidence at transcript level"/>
<evidence type="ECO:0000256" key="1">
    <source>
        <dbReference type="ARBA" id="ARBA00004123"/>
    </source>
</evidence>
<comment type="similarity">
    <text evidence="6">Belongs to the WRKY group II-e family.</text>
</comment>
<dbReference type="Pfam" id="PF03106">
    <property type="entry name" value="WRKY"/>
    <property type="match status" value="1"/>
</dbReference>
<dbReference type="EMBL" id="KT893754">
    <property type="protein sequence ID" value="AMP82887.1"/>
    <property type="molecule type" value="mRNA"/>
</dbReference>
<comment type="subcellular location">
    <subcellularLocation>
        <location evidence="1">Nucleus</location>
    </subcellularLocation>
</comment>
<feature type="compositionally biased region" description="Polar residues" evidence="7">
    <location>
        <begin position="241"/>
        <end position="251"/>
    </location>
</feature>
<dbReference type="InterPro" id="IPR044810">
    <property type="entry name" value="WRKY_plant"/>
</dbReference>
<evidence type="ECO:0000313" key="9">
    <source>
        <dbReference type="EMBL" id="AMP82887.1"/>
    </source>
</evidence>
<dbReference type="SMART" id="SM00774">
    <property type="entry name" value="WRKY"/>
    <property type="match status" value="1"/>
</dbReference>
<dbReference type="Gene3D" id="2.20.25.80">
    <property type="entry name" value="WRKY domain"/>
    <property type="match status" value="1"/>
</dbReference>
<evidence type="ECO:0000256" key="3">
    <source>
        <dbReference type="ARBA" id="ARBA00023125"/>
    </source>
</evidence>
<organism evidence="9">
    <name type="scientific">Catalpa bungei</name>
    <dbReference type="NCBI Taxonomy" id="265496"/>
    <lineage>
        <taxon>Eukaryota</taxon>
        <taxon>Viridiplantae</taxon>
        <taxon>Streptophyta</taxon>
        <taxon>Embryophyta</taxon>
        <taxon>Tracheophyta</taxon>
        <taxon>Spermatophyta</taxon>
        <taxon>Magnoliopsida</taxon>
        <taxon>eudicotyledons</taxon>
        <taxon>Gunneridae</taxon>
        <taxon>Pentapetalae</taxon>
        <taxon>asterids</taxon>
        <taxon>lamiids</taxon>
        <taxon>Lamiales</taxon>
        <taxon>Bignoniaceae</taxon>
        <taxon>Catalpeae</taxon>
        <taxon>Catalpa</taxon>
    </lineage>
</organism>
<dbReference type="SMR" id="A0A142CCY4"/>
<protein>
    <submittedName>
        <fullName evidence="9">WRKY transcription factor</fullName>
    </submittedName>
</protein>
<dbReference type="GO" id="GO:0000976">
    <property type="term" value="F:transcription cis-regulatory region binding"/>
    <property type="evidence" value="ECO:0007669"/>
    <property type="project" value="TreeGrafter"/>
</dbReference>
<reference evidence="9" key="1">
    <citation type="submission" date="2015-10" db="EMBL/GenBank/DDBJ databases">
        <title>Development and characterization of simple sequence repeats loci for Catalpa bungei (Catalpa scop) using next-generation sequencing.</title>
        <authorList>
            <person name="Wang P."/>
        </authorList>
    </citation>
    <scope>NUCLEOTIDE SEQUENCE</scope>
</reference>
<feature type="compositionally biased region" description="Low complexity" evidence="7">
    <location>
        <begin position="131"/>
        <end position="140"/>
    </location>
</feature>
<dbReference type="GO" id="GO:0005634">
    <property type="term" value="C:nucleus"/>
    <property type="evidence" value="ECO:0007669"/>
    <property type="project" value="UniProtKB-SubCell"/>
</dbReference>
<evidence type="ECO:0000256" key="5">
    <source>
        <dbReference type="ARBA" id="ARBA00023242"/>
    </source>
</evidence>
<feature type="compositionally biased region" description="Polar residues" evidence="7">
    <location>
        <begin position="141"/>
        <end position="157"/>
    </location>
</feature>
<feature type="region of interest" description="Disordered" evidence="7">
    <location>
        <begin position="230"/>
        <end position="303"/>
    </location>
</feature>
<name>A0A142CCY4_9LAMI</name>
<feature type="region of interest" description="Disordered" evidence="7">
    <location>
        <begin position="19"/>
        <end position="40"/>
    </location>
</feature>
<keyword evidence="3" id="KW-0238">DNA-binding</keyword>